<keyword evidence="3 10" id="KW-0489">Methyltransferase</keyword>
<dbReference type="SMART" id="SM00317">
    <property type="entry name" value="SET"/>
    <property type="match status" value="1"/>
</dbReference>
<gene>
    <name evidence="10" type="ORF">glysoja_027644</name>
</gene>
<evidence type="ECO:0000256" key="5">
    <source>
        <dbReference type="ARBA" id="ARBA00022691"/>
    </source>
</evidence>
<accession>A0A0B2QK36</accession>
<dbReference type="GO" id="GO:0046872">
    <property type="term" value="F:metal ion binding"/>
    <property type="evidence" value="ECO:0007669"/>
    <property type="project" value="UniProtKB-KW"/>
</dbReference>
<dbReference type="SUPFAM" id="SSF82199">
    <property type="entry name" value="SET domain"/>
    <property type="match status" value="1"/>
</dbReference>
<dbReference type="GO" id="GO:0032259">
    <property type="term" value="P:methylation"/>
    <property type="evidence" value="ECO:0007669"/>
    <property type="project" value="UniProtKB-KW"/>
</dbReference>
<dbReference type="EC" id="2.1.1.43" evidence="10"/>
<protein>
    <submittedName>
        <fullName evidence="10">Histone-lysine N-methyltransferase SUVR3</fullName>
        <ecNumber evidence="10">2.1.1.43</ecNumber>
    </submittedName>
</protein>
<keyword evidence="6" id="KW-0479">Metal-binding</keyword>
<organism evidence="10">
    <name type="scientific">Glycine soja</name>
    <name type="common">Wild soybean</name>
    <dbReference type="NCBI Taxonomy" id="3848"/>
    <lineage>
        <taxon>Eukaryota</taxon>
        <taxon>Viridiplantae</taxon>
        <taxon>Streptophyta</taxon>
        <taxon>Embryophyta</taxon>
        <taxon>Tracheophyta</taxon>
        <taxon>Spermatophyta</taxon>
        <taxon>Magnoliopsida</taxon>
        <taxon>eudicotyledons</taxon>
        <taxon>Gunneridae</taxon>
        <taxon>Pentapetalae</taxon>
        <taxon>rosids</taxon>
        <taxon>fabids</taxon>
        <taxon>Fabales</taxon>
        <taxon>Fabaceae</taxon>
        <taxon>Papilionoideae</taxon>
        <taxon>50 kb inversion clade</taxon>
        <taxon>NPAAA clade</taxon>
        <taxon>indigoferoid/millettioid clade</taxon>
        <taxon>Phaseoleae</taxon>
        <taxon>Glycine</taxon>
        <taxon>Glycine subgen. Soja</taxon>
    </lineage>
</organism>
<keyword evidence="2" id="KW-0158">Chromosome</keyword>
<reference evidence="10" key="1">
    <citation type="submission" date="2014-07" db="EMBL/GenBank/DDBJ databases">
        <title>Identification of a novel salt tolerance gene in wild soybean by whole-genome sequencing.</title>
        <authorList>
            <person name="Lam H.-M."/>
            <person name="Qi X."/>
            <person name="Li M.-W."/>
            <person name="Liu X."/>
            <person name="Xie M."/>
            <person name="Ni M."/>
            <person name="Xu X."/>
        </authorList>
    </citation>
    <scope>NUCLEOTIDE SEQUENCE [LARGE SCALE GENOMIC DNA]</scope>
    <source>
        <tissue evidence="10">Root</tissue>
    </source>
</reference>
<dbReference type="GO" id="GO:0008168">
    <property type="term" value="F:methyltransferase activity"/>
    <property type="evidence" value="ECO:0007669"/>
    <property type="project" value="UniProtKB-KW"/>
</dbReference>
<dbReference type="InterPro" id="IPR050973">
    <property type="entry name" value="H3K9_Histone-Lys_N-MTase"/>
</dbReference>
<keyword evidence="5" id="KW-0949">S-adenosyl-L-methionine</keyword>
<feature type="region of interest" description="Disordered" evidence="8">
    <location>
        <begin position="41"/>
        <end position="68"/>
    </location>
</feature>
<evidence type="ECO:0000259" key="9">
    <source>
        <dbReference type="PROSITE" id="PS50280"/>
    </source>
</evidence>
<comment type="subcellular location">
    <subcellularLocation>
        <location evidence="1">Chromosome</location>
    </subcellularLocation>
</comment>
<dbReference type="InterPro" id="IPR001214">
    <property type="entry name" value="SET_dom"/>
</dbReference>
<evidence type="ECO:0000256" key="8">
    <source>
        <dbReference type="SAM" id="MobiDB-lite"/>
    </source>
</evidence>
<dbReference type="PROSITE" id="PS50280">
    <property type="entry name" value="SET"/>
    <property type="match status" value="1"/>
</dbReference>
<evidence type="ECO:0000256" key="3">
    <source>
        <dbReference type="ARBA" id="ARBA00022603"/>
    </source>
</evidence>
<dbReference type="Proteomes" id="UP000053555">
    <property type="component" value="Unassembled WGS sequence"/>
</dbReference>
<dbReference type="InterPro" id="IPR046341">
    <property type="entry name" value="SET_dom_sf"/>
</dbReference>
<dbReference type="EMBL" id="KN657593">
    <property type="protein sequence ID" value="KHN21760.1"/>
    <property type="molecule type" value="Genomic_DNA"/>
</dbReference>
<evidence type="ECO:0000256" key="4">
    <source>
        <dbReference type="ARBA" id="ARBA00022679"/>
    </source>
</evidence>
<evidence type="ECO:0000313" key="10">
    <source>
        <dbReference type="EMBL" id="KHN21760.1"/>
    </source>
</evidence>
<dbReference type="PANTHER" id="PTHR46223:SF3">
    <property type="entry name" value="HISTONE-LYSINE N-METHYLTRANSFERASE SET-23"/>
    <property type="match status" value="1"/>
</dbReference>
<keyword evidence="7" id="KW-0862">Zinc</keyword>
<dbReference type="AlphaFoldDB" id="A0A0B2QK36"/>
<dbReference type="PANTHER" id="PTHR46223">
    <property type="entry name" value="HISTONE-LYSINE N-METHYLTRANSFERASE SUV39H"/>
    <property type="match status" value="1"/>
</dbReference>
<sequence>MIKTKKLLETKKDNDDDVLIPSIPKDARTASNGNDEALALQRERGGGSSDPMRVTVSNPVRTRRPANPSTKIGRNYFPLFAMVNSQGGFSSALLVVREHLPSGKACLRTGNVARFVNHSCDGGNLSTKLVRSSGSLFPRLCFFASKHIQVDDELTFSYGEIRKRPNGLPCFCNSPSCFGTSPSQDT</sequence>
<dbReference type="Pfam" id="PF00856">
    <property type="entry name" value="SET"/>
    <property type="match status" value="1"/>
</dbReference>
<evidence type="ECO:0000256" key="2">
    <source>
        <dbReference type="ARBA" id="ARBA00022454"/>
    </source>
</evidence>
<dbReference type="GO" id="GO:0005694">
    <property type="term" value="C:chromosome"/>
    <property type="evidence" value="ECO:0007669"/>
    <property type="project" value="UniProtKB-SubCell"/>
</dbReference>
<evidence type="ECO:0000256" key="7">
    <source>
        <dbReference type="ARBA" id="ARBA00022833"/>
    </source>
</evidence>
<evidence type="ECO:0000256" key="6">
    <source>
        <dbReference type="ARBA" id="ARBA00022723"/>
    </source>
</evidence>
<dbReference type="Gene3D" id="2.170.270.10">
    <property type="entry name" value="SET domain"/>
    <property type="match status" value="1"/>
</dbReference>
<proteinExistence type="predicted"/>
<keyword evidence="4 10" id="KW-0808">Transferase</keyword>
<feature type="domain" description="SET" evidence="9">
    <location>
        <begin position="58"/>
        <end position="159"/>
    </location>
</feature>
<name>A0A0B2QK36_GLYSO</name>
<evidence type="ECO:0000256" key="1">
    <source>
        <dbReference type="ARBA" id="ARBA00004286"/>
    </source>
</evidence>